<dbReference type="EMBL" id="JBHRSZ010000002">
    <property type="protein sequence ID" value="MFC3149910.1"/>
    <property type="molecule type" value="Genomic_DNA"/>
</dbReference>
<dbReference type="RefSeq" id="WP_386715739.1">
    <property type="nucleotide sequence ID" value="NZ_JBHRSZ010000002.1"/>
</dbReference>
<name>A0ABV7H807_9GAMM</name>
<evidence type="ECO:0000313" key="6">
    <source>
        <dbReference type="Proteomes" id="UP001595476"/>
    </source>
</evidence>
<comment type="similarity">
    <text evidence="2">Belongs to the ACC deaminase/D-cysteine desulfhydrase family.</text>
</comment>
<dbReference type="PIRSF" id="PIRSF006278">
    <property type="entry name" value="ACCD_DCysDesulf"/>
    <property type="match status" value="1"/>
</dbReference>
<evidence type="ECO:0000256" key="2">
    <source>
        <dbReference type="ARBA" id="ARBA00008639"/>
    </source>
</evidence>
<sequence>MIPTYPLDIDSLIQQLPVEQVFPSWLDGSSVELFLLRLDLTDVDVSGNKWFKLAKNLSEAKTQEYQQLLTFGGAFSNHIYSFSKACAQAGLSSVAVIRGDELTPESNPMLAEVARSGTQLLFVDRKDYRRKYDEDRLAFYRDQVGEFFLIPEGGSNNEGVLGAESIGELVVNQTISFDHVLVACGTGATMAGIVRGMSGGADQPQVHGLSMFGQTSVEPERGWLTKEVARFIADPKRTNYQLHYDARQPGYGQLNAELIEFANQFLKETGILLDPVYTLKLMAFAKERVAQGFFDHSGKVSRILCIHTGGLHGWLGYVDQVLGADMPAQLSGTIKQRLFS</sequence>
<evidence type="ECO:0000256" key="1">
    <source>
        <dbReference type="ARBA" id="ARBA00001933"/>
    </source>
</evidence>
<comment type="cofactor">
    <cofactor evidence="1">
        <name>pyridoxal 5'-phosphate</name>
        <dbReference type="ChEBI" id="CHEBI:597326"/>
    </cofactor>
</comment>
<dbReference type="PANTHER" id="PTHR43780:SF2">
    <property type="entry name" value="1-AMINOCYCLOPROPANE-1-CARBOXYLATE DEAMINASE-RELATED"/>
    <property type="match status" value="1"/>
</dbReference>
<dbReference type="PANTHER" id="PTHR43780">
    <property type="entry name" value="1-AMINOCYCLOPROPANE-1-CARBOXYLATE DEAMINASE-RELATED"/>
    <property type="match status" value="1"/>
</dbReference>
<dbReference type="InterPro" id="IPR036052">
    <property type="entry name" value="TrpB-like_PALP_sf"/>
</dbReference>
<dbReference type="InterPro" id="IPR027278">
    <property type="entry name" value="ACCD_DCysDesulf"/>
</dbReference>
<keyword evidence="6" id="KW-1185">Reference proteome</keyword>
<dbReference type="InterPro" id="IPR001926">
    <property type="entry name" value="TrpB-like_PALP"/>
</dbReference>
<dbReference type="SUPFAM" id="SSF53686">
    <property type="entry name" value="Tryptophan synthase beta subunit-like PLP-dependent enzymes"/>
    <property type="match status" value="1"/>
</dbReference>
<dbReference type="Gene3D" id="3.40.50.1100">
    <property type="match status" value="2"/>
</dbReference>
<dbReference type="Proteomes" id="UP001595476">
    <property type="component" value="Unassembled WGS sequence"/>
</dbReference>
<reference evidence="6" key="1">
    <citation type="journal article" date="2019" name="Int. J. Syst. Evol. Microbiol.">
        <title>The Global Catalogue of Microorganisms (GCM) 10K type strain sequencing project: providing services to taxonomists for standard genome sequencing and annotation.</title>
        <authorList>
            <consortium name="The Broad Institute Genomics Platform"/>
            <consortium name="The Broad Institute Genome Sequencing Center for Infectious Disease"/>
            <person name="Wu L."/>
            <person name="Ma J."/>
        </authorList>
    </citation>
    <scope>NUCLEOTIDE SEQUENCE [LARGE SCALE GENOMIC DNA]</scope>
    <source>
        <strain evidence="6">KCTC 52438</strain>
    </source>
</reference>
<evidence type="ECO:0000256" key="3">
    <source>
        <dbReference type="ARBA" id="ARBA00022898"/>
    </source>
</evidence>
<protein>
    <submittedName>
        <fullName evidence="5">1-aminocyclopropane-1-carboxylate deaminase/D-cysteine desulfhydrase</fullName>
    </submittedName>
</protein>
<proteinExistence type="inferred from homology"/>
<keyword evidence="3" id="KW-0663">Pyridoxal phosphate</keyword>
<accession>A0ABV7H807</accession>
<dbReference type="Pfam" id="PF00291">
    <property type="entry name" value="PALP"/>
    <property type="match status" value="1"/>
</dbReference>
<evidence type="ECO:0000313" key="5">
    <source>
        <dbReference type="EMBL" id="MFC3149910.1"/>
    </source>
</evidence>
<evidence type="ECO:0000259" key="4">
    <source>
        <dbReference type="Pfam" id="PF00291"/>
    </source>
</evidence>
<organism evidence="5 6">
    <name type="scientific">Litoribrevibacter euphylliae</name>
    <dbReference type="NCBI Taxonomy" id="1834034"/>
    <lineage>
        <taxon>Bacteria</taxon>
        <taxon>Pseudomonadati</taxon>
        <taxon>Pseudomonadota</taxon>
        <taxon>Gammaproteobacteria</taxon>
        <taxon>Oceanospirillales</taxon>
        <taxon>Oceanospirillaceae</taxon>
        <taxon>Litoribrevibacter</taxon>
    </lineage>
</organism>
<gene>
    <name evidence="5" type="ORF">ACFOEK_02585</name>
</gene>
<comment type="caution">
    <text evidence="5">The sequence shown here is derived from an EMBL/GenBank/DDBJ whole genome shotgun (WGS) entry which is preliminary data.</text>
</comment>
<feature type="domain" description="Tryptophan synthase beta chain-like PALP" evidence="4">
    <location>
        <begin position="48"/>
        <end position="309"/>
    </location>
</feature>